<dbReference type="AlphaFoldDB" id="A0A0F9FK46"/>
<comment type="caution">
    <text evidence="2">The sequence shown here is derived from an EMBL/GenBank/DDBJ whole genome shotgun (WGS) entry which is preliminary data.</text>
</comment>
<organism evidence="2">
    <name type="scientific">marine sediment metagenome</name>
    <dbReference type="NCBI Taxonomy" id="412755"/>
    <lineage>
        <taxon>unclassified sequences</taxon>
        <taxon>metagenomes</taxon>
        <taxon>ecological metagenomes</taxon>
    </lineage>
</organism>
<sequence length="80" mass="8476">MARIIIPASKRQVSTAAPAQRIGQETFAGGGRGLQEIGKALTITAEVFQKAQTLSQVTEADTEAQAERIGVGGRHHRGHL</sequence>
<proteinExistence type="predicted"/>
<gene>
    <name evidence="2" type="ORF">LCGC14_1942540</name>
</gene>
<name>A0A0F9FK46_9ZZZZ</name>
<protein>
    <submittedName>
        <fullName evidence="2">Uncharacterized protein</fullName>
    </submittedName>
</protein>
<feature type="region of interest" description="Disordered" evidence="1">
    <location>
        <begin position="59"/>
        <end position="80"/>
    </location>
</feature>
<evidence type="ECO:0000313" key="2">
    <source>
        <dbReference type="EMBL" id="KKL86658.1"/>
    </source>
</evidence>
<dbReference type="EMBL" id="LAZR01021047">
    <property type="protein sequence ID" value="KKL86658.1"/>
    <property type="molecule type" value="Genomic_DNA"/>
</dbReference>
<evidence type="ECO:0000256" key="1">
    <source>
        <dbReference type="SAM" id="MobiDB-lite"/>
    </source>
</evidence>
<accession>A0A0F9FK46</accession>
<reference evidence="2" key="1">
    <citation type="journal article" date="2015" name="Nature">
        <title>Complex archaea that bridge the gap between prokaryotes and eukaryotes.</title>
        <authorList>
            <person name="Spang A."/>
            <person name="Saw J.H."/>
            <person name="Jorgensen S.L."/>
            <person name="Zaremba-Niedzwiedzka K."/>
            <person name="Martijn J."/>
            <person name="Lind A.E."/>
            <person name="van Eijk R."/>
            <person name="Schleper C."/>
            <person name="Guy L."/>
            <person name="Ettema T.J."/>
        </authorList>
    </citation>
    <scope>NUCLEOTIDE SEQUENCE</scope>
</reference>